<dbReference type="PANTHER" id="PTHR45789">
    <property type="entry name" value="FI18025P1"/>
    <property type="match status" value="1"/>
</dbReference>
<dbReference type="InterPro" id="IPR009071">
    <property type="entry name" value="HMG_box_dom"/>
</dbReference>
<gene>
    <name evidence="6" type="ORF">BGW38_004383</name>
</gene>
<dbReference type="GO" id="GO:0000978">
    <property type="term" value="F:RNA polymerase II cis-regulatory region sequence-specific DNA binding"/>
    <property type="evidence" value="ECO:0007669"/>
    <property type="project" value="TreeGrafter"/>
</dbReference>
<feature type="compositionally biased region" description="Polar residues" evidence="4">
    <location>
        <begin position="271"/>
        <end position="285"/>
    </location>
</feature>
<feature type="region of interest" description="Disordered" evidence="4">
    <location>
        <begin position="1"/>
        <end position="71"/>
    </location>
</feature>
<evidence type="ECO:0000313" key="6">
    <source>
        <dbReference type="EMBL" id="KAF9579385.1"/>
    </source>
</evidence>
<organism evidence="6 7">
    <name type="scientific">Lunasporangiospora selenospora</name>
    <dbReference type="NCBI Taxonomy" id="979761"/>
    <lineage>
        <taxon>Eukaryota</taxon>
        <taxon>Fungi</taxon>
        <taxon>Fungi incertae sedis</taxon>
        <taxon>Mucoromycota</taxon>
        <taxon>Mortierellomycotina</taxon>
        <taxon>Mortierellomycetes</taxon>
        <taxon>Mortierellales</taxon>
        <taxon>Mortierellaceae</taxon>
        <taxon>Lunasporangiospora</taxon>
    </lineage>
</organism>
<dbReference type="GO" id="GO:0000981">
    <property type="term" value="F:DNA-binding transcription factor activity, RNA polymerase II-specific"/>
    <property type="evidence" value="ECO:0007669"/>
    <property type="project" value="TreeGrafter"/>
</dbReference>
<comment type="caution">
    <text evidence="6">The sequence shown here is derived from an EMBL/GenBank/DDBJ whole genome shotgun (WGS) entry which is preliminary data.</text>
</comment>
<evidence type="ECO:0000313" key="7">
    <source>
        <dbReference type="Proteomes" id="UP000780801"/>
    </source>
</evidence>
<dbReference type="EMBL" id="JAABOA010002805">
    <property type="protein sequence ID" value="KAF9579385.1"/>
    <property type="molecule type" value="Genomic_DNA"/>
</dbReference>
<keyword evidence="7" id="KW-1185">Reference proteome</keyword>
<evidence type="ECO:0000256" key="4">
    <source>
        <dbReference type="SAM" id="MobiDB-lite"/>
    </source>
</evidence>
<reference evidence="6" key="1">
    <citation type="journal article" date="2020" name="Fungal Divers.">
        <title>Resolving the Mortierellaceae phylogeny through synthesis of multi-gene phylogenetics and phylogenomics.</title>
        <authorList>
            <person name="Vandepol N."/>
            <person name="Liber J."/>
            <person name="Desiro A."/>
            <person name="Na H."/>
            <person name="Kennedy M."/>
            <person name="Barry K."/>
            <person name="Grigoriev I.V."/>
            <person name="Miller A.N."/>
            <person name="O'Donnell K."/>
            <person name="Stajich J.E."/>
            <person name="Bonito G."/>
        </authorList>
    </citation>
    <scope>NUCLEOTIDE SEQUENCE</scope>
    <source>
        <strain evidence="6">KOD1015</strain>
    </source>
</reference>
<evidence type="ECO:0000256" key="3">
    <source>
        <dbReference type="PROSITE-ProRule" id="PRU00267"/>
    </source>
</evidence>
<accession>A0A9P6KC70</accession>
<feature type="region of interest" description="Disordered" evidence="4">
    <location>
        <begin position="224"/>
        <end position="243"/>
    </location>
</feature>
<evidence type="ECO:0000256" key="1">
    <source>
        <dbReference type="ARBA" id="ARBA00023125"/>
    </source>
</evidence>
<dbReference type="Pfam" id="PF00505">
    <property type="entry name" value="HMG_box"/>
    <property type="match status" value="1"/>
</dbReference>
<proteinExistence type="predicted"/>
<feature type="DNA-binding region" description="HMG box" evidence="3">
    <location>
        <begin position="67"/>
        <end position="131"/>
    </location>
</feature>
<feature type="region of interest" description="Disordered" evidence="4">
    <location>
        <begin position="264"/>
        <end position="291"/>
    </location>
</feature>
<protein>
    <recommendedName>
        <fullName evidence="5">HMG box domain-containing protein</fullName>
    </recommendedName>
</protein>
<dbReference type="PANTHER" id="PTHR45789:SF2">
    <property type="entry name" value="FI18025P1"/>
    <property type="match status" value="1"/>
</dbReference>
<evidence type="ECO:0000256" key="2">
    <source>
        <dbReference type="ARBA" id="ARBA00023242"/>
    </source>
</evidence>
<evidence type="ECO:0000259" key="5">
    <source>
        <dbReference type="PROSITE" id="PS50118"/>
    </source>
</evidence>
<dbReference type="SUPFAM" id="SSF47095">
    <property type="entry name" value="HMG-box"/>
    <property type="match status" value="1"/>
</dbReference>
<dbReference type="PROSITE" id="PS50118">
    <property type="entry name" value="HMG_BOX_2"/>
    <property type="match status" value="1"/>
</dbReference>
<dbReference type="Gene3D" id="1.10.30.10">
    <property type="entry name" value="High mobility group box domain"/>
    <property type="match status" value="1"/>
</dbReference>
<dbReference type="AlphaFoldDB" id="A0A9P6KC70"/>
<dbReference type="InterPro" id="IPR036910">
    <property type="entry name" value="HMG_box_dom_sf"/>
</dbReference>
<dbReference type="OrthoDB" id="6247875at2759"/>
<dbReference type="InterPro" id="IPR051356">
    <property type="entry name" value="SOX/SOX-like_TF"/>
</dbReference>
<feature type="compositionally biased region" description="Polar residues" evidence="4">
    <location>
        <begin position="1"/>
        <end position="49"/>
    </location>
</feature>
<dbReference type="CDD" id="cd01389">
    <property type="entry name" value="HMG-box_ROX1-like"/>
    <property type="match status" value="1"/>
</dbReference>
<feature type="non-terminal residue" evidence="6">
    <location>
        <position position="1"/>
    </location>
</feature>
<dbReference type="SMART" id="SM00398">
    <property type="entry name" value="HMG"/>
    <property type="match status" value="1"/>
</dbReference>
<dbReference type="GO" id="GO:0005634">
    <property type="term" value="C:nucleus"/>
    <property type="evidence" value="ECO:0007669"/>
    <property type="project" value="UniProtKB-UniRule"/>
</dbReference>
<feature type="domain" description="HMG box" evidence="5">
    <location>
        <begin position="67"/>
        <end position="131"/>
    </location>
</feature>
<sequence>TNPTVSLPNPTDNSPSTLSTPSPIVSASNLHADTEMSVGSTEIPVQSQGPPRKRSSKKQLPSQRLRPPRPLNMWVLFRKDHAKDYPGLTVGKKSRKLSEDWKTLPVQIKEEYRKRQIEEEAIHRLKYPDYKYRPKRSNIKKQSKGTTVAMSNHAIYQQNDYGSTVSSNTYFMDTPMTLDPPPMLPNSLLPHNPSFHPIAMSGMLPPTHSYPMPYFCLNIAPGPSGSSTKTGRRSRSSRNSHFTASFIAPVEDSALSRHNHLGPREEIKNPLQPSRQDSFNDSASSGVGAPVSTPLSPSLFLDFSSIRGSSRLGRTRRAQSKTSAASVSVTNYLGPDSLPKPSTTAPTMSQVYELPNMVTRPTPLEVLHETSSETQSPTELWQMSSQKPIAACPTMSAPLPTWFESPSSTQALQASLPISIPLPTPVPTPLASPIPLSTPFTVSPLLNNLSTDLSTATDMYCSTNVHSHSSIPFYGSINPAAFMDEPSSTPPLSYSPSSSLSSSYSGALSDSLSTPHFFGLATKSMESSLPYLDSNLFEPPMQLIGEKSMVSLSTFSEYPSYTSLSNMDPSQQWGYYPPPVQPSEALGPPWPCQPQLDENPAIVRWV</sequence>
<keyword evidence="2 3" id="KW-0539">Nucleus</keyword>
<name>A0A9P6KC70_9FUNG</name>
<dbReference type="Proteomes" id="UP000780801">
    <property type="component" value="Unassembled WGS sequence"/>
</dbReference>
<keyword evidence="1 3" id="KW-0238">DNA-binding</keyword>